<feature type="transmembrane region" description="Helical" evidence="1">
    <location>
        <begin position="46"/>
        <end position="68"/>
    </location>
</feature>
<reference evidence="2 3" key="1">
    <citation type="submission" date="2022-01" db="EMBL/GenBank/DDBJ databases">
        <title>Whole genome-based taxonomy of the Shewanellaceae.</title>
        <authorList>
            <person name="Martin-Rodriguez A.J."/>
        </authorList>
    </citation>
    <scope>NUCLEOTIDE SEQUENCE [LARGE SCALE GENOMIC DNA]</scope>
    <source>
        <strain evidence="2 3">DSM 24955</strain>
    </source>
</reference>
<proteinExistence type="predicted"/>
<accession>A0ABT0KRV5</accession>
<organism evidence="2 3">
    <name type="scientific">Shewanella electrodiphila</name>
    <dbReference type="NCBI Taxonomy" id="934143"/>
    <lineage>
        <taxon>Bacteria</taxon>
        <taxon>Pseudomonadati</taxon>
        <taxon>Pseudomonadota</taxon>
        <taxon>Gammaproteobacteria</taxon>
        <taxon>Alteromonadales</taxon>
        <taxon>Shewanellaceae</taxon>
        <taxon>Shewanella</taxon>
    </lineage>
</organism>
<name>A0ABT0KRV5_9GAMM</name>
<dbReference type="Proteomes" id="UP001202134">
    <property type="component" value="Unassembled WGS sequence"/>
</dbReference>
<protein>
    <submittedName>
        <fullName evidence="2">Uncharacterized protein</fullName>
    </submittedName>
</protein>
<keyword evidence="3" id="KW-1185">Reference proteome</keyword>
<evidence type="ECO:0000313" key="3">
    <source>
        <dbReference type="Proteomes" id="UP001202134"/>
    </source>
</evidence>
<keyword evidence="1" id="KW-1133">Transmembrane helix</keyword>
<gene>
    <name evidence="2" type="ORF">L2737_14865</name>
</gene>
<sequence length="115" mass="13662">MNKSKYQFRVYRYFAHPNRISYAINEQLQASYLAATPNSQPVINHVLHFTLTLMTFGLWAIVWWWLILKARGEQNNLFAGFDDDYWSYLIERERPPAALYPIKVGKERVECIFEA</sequence>
<evidence type="ECO:0000256" key="1">
    <source>
        <dbReference type="SAM" id="Phobius"/>
    </source>
</evidence>
<comment type="caution">
    <text evidence="2">The sequence shown here is derived from an EMBL/GenBank/DDBJ whole genome shotgun (WGS) entry which is preliminary data.</text>
</comment>
<evidence type="ECO:0000313" key="2">
    <source>
        <dbReference type="EMBL" id="MCL1046592.1"/>
    </source>
</evidence>
<dbReference type="RefSeq" id="WP_248956228.1">
    <property type="nucleotide sequence ID" value="NZ_JAKIKU010000008.1"/>
</dbReference>
<dbReference type="EMBL" id="JAKIKU010000008">
    <property type="protein sequence ID" value="MCL1046592.1"/>
    <property type="molecule type" value="Genomic_DNA"/>
</dbReference>
<keyword evidence="1" id="KW-0812">Transmembrane</keyword>
<keyword evidence="1" id="KW-0472">Membrane</keyword>